<comment type="subunit">
    <text evidence="9">Interacts with DRE2; as part of the cytosolic iron-sulfur (Fe-S) protein assembly (CIA) machinery.</text>
</comment>
<evidence type="ECO:0000313" key="13">
    <source>
        <dbReference type="Proteomes" id="UP000761534"/>
    </source>
</evidence>
<feature type="binding site" evidence="9">
    <location>
        <begin position="100"/>
        <end position="109"/>
    </location>
    <ligand>
        <name>FMN</name>
        <dbReference type="ChEBI" id="CHEBI:58210"/>
    </ligand>
</feature>
<dbReference type="InterPro" id="IPR017938">
    <property type="entry name" value="Riboflavin_synthase-like_b-brl"/>
</dbReference>
<dbReference type="GO" id="GO:0005829">
    <property type="term" value="C:cytosol"/>
    <property type="evidence" value="ECO:0007669"/>
    <property type="project" value="TreeGrafter"/>
</dbReference>
<evidence type="ECO:0000256" key="9">
    <source>
        <dbReference type="HAMAP-Rule" id="MF_03178"/>
    </source>
</evidence>
<dbReference type="InterPro" id="IPR029039">
    <property type="entry name" value="Flavoprotein-like_sf"/>
</dbReference>
<evidence type="ECO:0000256" key="4">
    <source>
        <dbReference type="ARBA" id="ARBA00022630"/>
    </source>
</evidence>
<dbReference type="Gene3D" id="3.40.50.80">
    <property type="entry name" value="Nucleotide-binding domain of ferredoxin-NADP reductase (FNR) module"/>
    <property type="match status" value="1"/>
</dbReference>
<dbReference type="GO" id="GO:0010181">
    <property type="term" value="F:FMN binding"/>
    <property type="evidence" value="ECO:0007669"/>
    <property type="project" value="UniProtKB-UniRule"/>
</dbReference>
<evidence type="ECO:0000259" key="11">
    <source>
        <dbReference type="PROSITE" id="PS51384"/>
    </source>
</evidence>
<dbReference type="VEuPathDB" id="FungiDB:TRICI_004130"/>
<evidence type="ECO:0000256" key="8">
    <source>
        <dbReference type="ARBA" id="ARBA00023002"/>
    </source>
</evidence>
<dbReference type="PANTHER" id="PTHR19384">
    <property type="entry name" value="NITRIC OXIDE SYNTHASE-RELATED"/>
    <property type="match status" value="1"/>
</dbReference>
<comment type="cofactor">
    <cofactor evidence="2 9">
        <name>FAD</name>
        <dbReference type="ChEBI" id="CHEBI:57692"/>
    </cofactor>
</comment>
<sequence>MERKERSVAILYGTETGNSQDFAELVARKCRRLRMEEVFVNEMDGVSLTQLLEYPVVVFIVSTTGQGELPRNALKLWKQLLRKKLPPTFLSGVKFTTFGLGDSSYPRFNWAIRKIHKRLLQLGGEELALRGEGDEQSTDNGGAEANFDAWLAIVTQRLLEEFPLPEGESQIPEHELLSPRFKLTVDENRPKKHGDLIKDLGMTRMKVCKGQVVSNERITAKDHFQDVRHLVFKTEEADMHYEPGDTVALYPQNNYEEVELLIKHQGWSDIADCRITVNEEFAHSVPGGLVSPLTLRSLILYHLDINAIPRRSFFTVAWHFSVDSEREQERLQEFAELDGLDDLYDYANRPRRSILETILEFDSLKIPPEYVLDLMPVLRPRLFSIASPSPSSDDKSQDTTFELAIAIVKYKTILRRIRRGACTRWVEKLQVNDNIPFTLHKSPLPLPGENGRGPAVMVAPGTGVAPMRSLVFTKLRGQSPPQMRLFFGCRNAQNDFLFENDWRTATSQPPGSDRFRLIPAFSRDEGGGGYAQNQLFAHRKSIVDLIVRDNGYFYVCGSSGAMPRQVRITLVEIIREHLGCSEHDAEAYVHKMENSGRYLQETW</sequence>
<dbReference type="Pfam" id="PF00667">
    <property type="entry name" value="FAD_binding_1"/>
    <property type="match status" value="1"/>
</dbReference>
<comment type="similarity">
    <text evidence="9">Belongs to the NADPH-dependent diflavin oxidoreductase NDOR1 family.</text>
</comment>
<evidence type="ECO:0000256" key="6">
    <source>
        <dbReference type="ARBA" id="ARBA00022827"/>
    </source>
</evidence>
<gene>
    <name evidence="9" type="primary">TAH18</name>
    <name evidence="12" type="ORF">TRICI_004130</name>
</gene>
<organism evidence="12 13">
    <name type="scientific">Trichomonascus ciferrii</name>
    <dbReference type="NCBI Taxonomy" id="44093"/>
    <lineage>
        <taxon>Eukaryota</taxon>
        <taxon>Fungi</taxon>
        <taxon>Dikarya</taxon>
        <taxon>Ascomycota</taxon>
        <taxon>Saccharomycotina</taxon>
        <taxon>Dipodascomycetes</taxon>
        <taxon>Dipodascales</taxon>
        <taxon>Trichomonascaceae</taxon>
        <taxon>Trichomonascus</taxon>
        <taxon>Trichomonascus ciferrii complex</taxon>
    </lineage>
</organism>
<dbReference type="InterPro" id="IPR001709">
    <property type="entry name" value="Flavoprot_Pyr_Nucl_cyt_Rdtase"/>
</dbReference>
<feature type="binding site" evidence="9">
    <location>
        <position position="462"/>
    </location>
    <ligand>
        <name>NADP(+)</name>
        <dbReference type="ChEBI" id="CHEBI:58349"/>
    </ligand>
</feature>
<dbReference type="PRINTS" id="PR00371">
    <property type="entry name" value="FPNCR"/>
</dbReference>
<evidence type="ECO:0000259" key="10">
    <source>
        <dbReference type="PROSITE" id="PS50902"/>
    </source>
</evidence>
<comment type="function">
    <text evidence="9">NADPH-dependent reductase which is a central component of the cytosolic iron-sulfur (Fe-S) protein assembly (CIA) machinery. Transfers electrons from NADPH via its FAD and FMN prosthetic groups to the [2Fe-2S] cluster of DRE2, another key component of the CIA machinery. In turn, this reduced cluster provides electrons for assembly of cytosolic iron-sulfur cluster proteins. Positively controls H(2)O(2)-induced cell death.</text>
</comment>
<dbReference type="GO" id="GO:0050660">
    <property type="term" value="F:flavin adenine dinucleotide binding"/>
    <property type="evidence" value="ECO:0007669"/>
    <property type="project" value="UniProtKB-UniRule"/>
</dbReference>
<feature type="binding site" evidence="9">
    <location>
        <position position="351"/>
    </location>
    <ligand>
        <name>FAD</name>
        <dbReference type="ChEBI" id="CHEBI:57692"/>
    </ligand>
</feature>
<proteinExistence type="inferred from homology"/>
<dbReference type="GO" id="GO:0016226">
    <property type="term" value="P:iron-sulfur cluster assembly"/>
    <property type="evidence" value="ECO:0007669"/>
    <property type="project" value="UniProtKB-UniRule"/>
</dbReference>
<dbReference type="HAMAP" id="MF_03178">
    <property type="entry name" value="NDOR1"/>
    <property type="match status" value="1"/>
</dbReference>
<dbReference type="Pfam" id="PF00258">
    <property type="entry name" value="Flavodoxin_1"/>
    <property type="match status" value="1"/>
</dbReference>
<reference evidence="12" key="1">
    <citation type="journal article" date="2019" name="G3 (Bethesda)">
        <title>Genome Assemblies of Two Rare Opportunistic Yeast Pathogens: Diutina rugosa (syn. Candida rugosa) and Trichomonascus ciferrii (syn. Candida ciferrii).</title>
        <authorList>
            <person name="Mixao V."/>
            <person name="Saus E."/>
            <person name="Hansen A.P."/>
            <person name="Lass-Florl C."/>
            <person name="Gabaldon T."/>
        </authorList>
    </citation>
    <scope>NUCLEOTIDE SEQUENCE</scope>
    <source>
        <strain evidence="12">CBS 4856</strain>
    </source>
</reference>
<keyword evidence="6 9" id="KW-0274">FAD</keyword>
<dbReference type="PROSITE" id="PS51384">
    <property type="entry name" value="FAD_FR"/>
    <property type="match status" value="1"/>
</dbReference>
<comment type="cofactor">
    <cofactor evidence="1 9">
        <name>FMN</name>
        <dbReference type="ChEBI" id="CHEBI:58210"/>
    </cofactor>
</comment>
<dbReference type="InterPro" id="IPR003097">
    <property type="entry name" value="CysJ-like_FAD-binding"/>
</dbReference>
<dbReference type="InterPro" id="IPR001433">
    <property type="entry name" value="OxRdtase_FAD/NAD-bd"/>
</dbReference>
<comment type="similarity">
    <text evidence="9">In the C-terminal section; belongs to the flavoprotein pyridine nucleotide cytochrome reductase family.</text>
</comment>
<feature type="binding site" evidence="9">
    <location>
        <begin position="522"/>
        <end position="523"/>
    </location>
    <ligand>
        <name>NADP(+)</name>
        <dbReference type="ChEBI" id="CHEBI:58349"/>
    </ligand>
</feature>
<keyword evidence="7 9" id="KW-0521">NADP</keyword>
<evidence type="ECO:0000313" key="12">
    <source>
        <dbReference type="EMBL" id="KAA8910332.1"/>
    </source>
</evidence>
<feature type="binding site" evidence="9">
    <location>
        <begin position="62"/>
        <end position="65"/>
    </location>
    <ligand>
        <name>FMN</name>
        <dbReference type="ChEBI" id="CHEBI:58210"/>
    </ligand>
</feature>
<protein>
    <recommendedName>
        <fullName evidence="9">NADPH-dependent diflavin oxidoreductase 1</fullName>
        <ecNumber evidence="9">1.18.1.-</ecNumber>
    </recommendedName>
    <alternativeName>
        <fullName evidence="9">NADPH-dependent FMN and FAD-containing oxidoreductase</fullName>
    </alternativeName>
</protein>
<dbReference type="InterPro" id="IPR008254">
    <property type="entry name" value="Flavodoxin/NO_synth"/>
</dbReference>
<dbReference type="Pfam" id="PF00175">
    <property type="entry name" value="NAD_binding_1"/>
    <property type="match status" value="1"/>
</dbReference>
<dbReference type="PRINTS" id="PR00369">
    <property type="entry name" value="FLAVODOXIN"/>
</dbReference>
<dbReference type="EMBL" id="SWFS01000317">
    <property type="protein sequence ID" value="KAA8910332.1"/>
    <property type="molecule type" value="Genomic_DNA"/>
</dbReference>
<dbReference type="InterPro" id="IPR028879">
    <property type="entry name" value="NDOR1"/>
</dbReference>
<comment type="similarity">
    <text evidence="9">In the N-terminal section; belongs to the flavodoxin family.</text>
</comment>
<dbReference type="PROSITE" id="PS50902">
    <property type="entry name" value="FLAVODOXIN_LIKE"/>
    <property type="match status" value="1"/>
</dbReference>
<dbReference type="InterPro" id="IPR001094">
    <property type="entry name" value="Flavdoxin-like"/>
</dbReference>
<feature type="binding site" evidence="9">
    <location>
        <begin position="381"/>
        <end position="384"/>
    </location>
    <ligand>
        <name>FAD</name>
        <dbReference type="ChEBI" id="CHEBI:57692"/>
    </ligand>
</feature>
<dbReference type="Gene3D" id="1.20.990.10">
    <property type="entry name" value="NADPH-cytochrome p450 Reductase, Chain A, domain 3"/>
    <property type="match status" value="1"/>
</dbReference>
<comment type="caution">
    <text evidence="9">Lacks conserved residue(s) required for the propagation of feature annotation.</text>
</comment>
<dbReference type="PANTHER" id="PTHR19384:SF10">
    <property type="entry name" value="NADPH-DEPENDENT DIFLAVIN OXIDOREDUCTASE 1"/>
    <property type="match status" value="1"/>
</dbReference>
<keyword evidence="9" id="KW-0496">Mitochondrion</keyword>
<dbReference type="GO" id="GO:0160246">
    <property type="term" value="F:NADPH-iron-sulfur [2Fe-2S] protein oxidoreductase activity"/>
    <property type="evidence" value="ECO:0007669"/>
    <property type="project" value="InterPro"/>
</dbReference>
<feature type="binding site" evidence="9">
    <location>
        <position position="135"/>
    </location>
    <ligand>
        <name>FMN</name>
        <dbReference type="ChEBI" id="CHEBI:58210"/>
    </ligand>
</feature>
<feature type="binding site" evidence="9">
    <location>
        <begin position="14"/>
        <end position="19"/>
    </location>
    <ligand>
        <name>FMN</name>
        <dbReference type="ChEBI" id="CHEBI:58210"/>
    </ligand>
</feature>
<keyword evidence="8 9" id="KW-0560">Oxidoreductase</keyword>
<feature type="domain" description="Flavodoxin-like" evidence="10">
    <location>
        <begin position="8"/>
        <end position="155"/>
    </location>
</feature>
<feature type="domain" description="FAD-binding FR-type" evidence="11">
    <location>
        <begin position="205"/>
        <end position="447"/>
    </location>
</feature>
<dbReference type="Gene3D" id="3.40.50.360">
    <property type="match status" value="1"/>
</dbReference>
<dbReference type="SUPFAM" id="SSF52343">
    <property type="entry name" value="Ferredoxin reductase-like, C-terminal NADP-linked domain"/>
    <property type="match status" value="1"/>
</dbReference>
<dbReference type="SUPFAM" id="SSF63380">
    <property type="entry name" value="Riboflavin synthase domain-like"/>
    <property type="match status" value="1"/>
</dbReference>
<dbReference type="GO" id="GO:0005739">
    <property type="term" value="C:mitochondrion"/>
    <property type="evidence" value="ECO:0007669"/>
    <property type="project" value="UniProtKB-SubCell"/>
</dbReference>
<dbReference type="GO" id="GO:0016651">
    <property type="term" value="F:oxidoreductase activity, acting on NAD(P)H"/>
    <property type="evidence" value="ECO:0007669"/>
    <property type="project" value="UniProtKB-UniRule"/>
</dbReference>
<dbReference type="AlphaFoldDB" id="A0A642V1N6"/>
<dbReference type="InterPro" id="IPR039261">
    <property type="entry name" value="FNR_nucleotide-bd"/>
</dbReference>
<accession>A0A642V1N6</accession>
<evidence type="ECO:0000256" key="7">
    <source>
        <dbReference type="ARBA" id="ARBA00022857"/>
    </source>
</evidence>
<keyword evidence="4 9" id="KW-0285">Flavoprotein</keyword>
<dbReference type="GO" id="GO:0050661">
    <property type="term" value="F:NADP binding"/>
    <property type="evidence" value="ECO:0007669"/>
    <property type="project" value="UniProtKB-UniRule"/>
</dbReference>
<dbReference type="Gene3D" id="2.40.30.10">
    <property type="entry name" value="Translation factors"/>
    <property type="match status" value="1"/>
</dbReference>
<comment type="subcellular location">
    <subcellularLocation>
        <location evidence="9">Cytoplasm</location>
    </subcellularLocation>
    <subcellularLocation>
        <location evidence="9">Mitochondrion</location>
    </subcellularLocation>
    <text evidence="9">Relocalizes to mitochondria after H(2)O(2) exposure.</text>
</comment>
<dbReference type="InterPro" id="IPR017927">
    <property type="entry name" value="FAD-bd_FR_type"/>
</dbReference>
<evidence type="ECO:0000256" key="1">
    <source>
        <dbReference type="ARBA" id="ARBA00001917"/>
    </source>
</evidence>
<dbReference type="OrthoDB" id="1856718at2759"/>
<name>A0A642V1N6_9ASCO</name>
<feature type="binding site" evidence="9">
    <location>
        <position position="603"/>
    </location>
    <ligand>
        <name>FAD</name>
        <dbReference type="ChEBI" id="CHEBI:57692"/>
    </ligand>
</feature>
<evidence type="ECO:0000256" key="3">
    <source>
        <dbReference type="ARBA" id="ARBA00022490"/>
    </source>
</evidence>
<dbReference type="SUPFAM" id="SSF52218">
    <property type="entry name" value="Flavoproteins"/>
    <property type="match status" value="1"/>
</dbReference>
<evidence type="ECO:0000256" key="2">
    <source>
        <dbReference type="ARBA" id="ARBA00001974"/>
    </source>
</evidence>
<keyword evidence="13" id="KW-1185">Reference proteome</keyword>
<dbReference type="InterPro" id="IPR023173">
    <property type="entry name" value="NADPH_Cyt_P450_Rdtase_alpha"/>
</dbReference>
<comment type="caution">
    <text evidence="12">The sequence shown here is derived from an EMBL/GenBank/DDBJ whole genome shotgun (WGS) entry which is preliminary data.</text>
</comment>
<keyword evidence="3 9" id="KW-0963">Cytoplasm</keyword>
<evidence type="ECO:0000256" key="5">
    <source>
        <dbReference type="ARBA" id="ARBA00022643"/>
    </source>
</evidence>
<dbReference type="EC" id="1.18.1.-" evidence="9"/>
<dbReference type="Proteomes" id="UP000761534">
    <property type="component" value="Unassembled WGS sequence"/>
</dbReference>
<keyword evidence="5 9" id="KW-0288">FMN</keyword>
<comment type="catalytic activity">
    <reaction evidence="9">
        <text>2 oxidized [2Fe-2S]-[protein] + NADPH = 2 reduced [2Fe-2S]-[protein] + NADP(+) + H(+)</text>
        <dbReference type="Rhea" id="RHEA:67716"/>
        <dbReference type="Rhea" id="RHEA-COMP:17327"/>
        <dbReference type="Rhea" id="RHEA-COMP:17328"/>
        <dbReference type="ChEBI" id="CHEBI:15378"/>
        <dbReference type="ChEBI" id="CHEBI:33737"/>
        <dbReference type="ChEBI" id="CHEBI:33738"/>
        <dbReference type="ChEBI" id="CHEBI:57783"/>
        <dbReference type="ChEBI" id="CHEBI:58349"/>
    </reaction>
</comment>